<dbReference type="RefSeq" id="WP_341442277.1">
    <property type="nucleotide sequence ID" value="NZ_JBBPCN010000001.1"/>
</dbReference>
<keyword evidence="2" id="KW-1185">Reference proteome</keyword>
<name>A0ABU9D1W7_9NOCA</name>
<accession>A0ABU9D1W7</accession>
<gene>
    <name evidence="1" type="ORF">AABD04_20245</name>
</gene>
<evidence type="ECO:0000313" key="1">
    <source>
        <dbReference type="EMBL" id="MEK8073181.1"/>
    </source>
</evidence>
<reference evidence="1 2" key="1">
    <citation type="submission" date="2024-03" db="EMBL/GenBank/DDBJ databases">
        <title>Rhodococcus navarretei sp. nov. and Pseudarthrobacter quantumdoti sp. nov., two new species with the ability to biosynthesize Quantum Dots isolated from soil samples at Union Glacier, Antarctica.</title>
        <authorList>
            <person name="Vargas M."/>
        </authorList>
    </citation>
    <scope>NUCLEOTIDE SEQUENCE [LARGE SCALE GENOMIC DNA]</scope>
    <source>
        <strain evidence="1 2">EXRC-4A-4</strain>
    </source>
</reference>
<dbReference type="Proteomes" id="UP001456513">
    <property type="component" value="Unassembled WGS sequence"/>
</dbReference>
<organism evidence="1 2">
    <name type="scientific">Rhodococcus navarretei</name>
    <dbReference type="NCBI Taxonomy" id="3128981"/>
    <lineage>
        <taxon>Bacteria</taxon>
        <taxon>Bacillati</taxon>
        <taxon>Actinomycetota</taxon>
        <taxon>Actinomycetes</taxon>
        <taxon>Mycobacteriales</taxon>
        <taxon>Nocardiaceae</taxon>
        <taxon>Rhodococcus</taxon>
    </lineage>
</organism>
<protein>
    <submittedName>
        <fullName evidence="1">DUF4192 domain-containing protein</fullName>
    </submittedName>
</protein>
<comment type="caution">
    <text evidence="1">The sequence shown here is derived from an EMBL/GenBank/DDBJ whole genome shotgun (WGS) entry which is preliminary data.</text>
</comment>
<dbReference type="EMBL" id="JBBPCN010000001">
    <property type="protein sequence ID" value="MEK8073181.1"/>
    <property type="molecule type" value="Genomic_DNA"/>
</dbReference>
<proteinExistence type="predicted"/>
<evidence type="ECO:0000313" key="2">
    <source>
        <dbReference type="Proteomes" id="UP001456513"/>
    </source>
</evidence>
<dbReference type="InterPro" id="IPR025447">
    <property type="entry name" value="DUF4192"/>
</dbReference>
<dbReference type="Pfam" id="PF13830">
    <property type="entry name" value="DUF4192"/>
    <property type="match status" value="1"/>
</dbReference>
<sequence>MTQHRMSLTTAADTLAAIPALLGHTPDNSVVTIALADDGNGSHLVATTARIDADQAEAGAHNVATPLSRHTVDGRPVTAVILAAIADTTHAGAALLGLDAIRDALAAAGIRTIRALHTYSLTKGTTFTDLDRFTDGTIPDPATTELATARTADGAVIAASRADIEARYAPTAEIPEALALTAAATMGADFLPVTFDELAAVIHAREIPNADLTARVGLALATGHAEVRDAFMALSIHGDADAADAFTRIAAALRGTARANALSIAAYFLYCTGDGAAARAALEAAERTAHRADLTLPRLAGLLSAALAAGMEPTQVQGIGRVITPDYVADHIGAVQSYT</sequence>